<evidence type="ECO:0000256" key="11">
    <source>
        <dbReference type="ARBA" id="ARBA00022741"/>
    </source>
</evidence>
<feature type="transmembrane region" description="Helical" evidence="23">
    <location>
        <begin position="744"/>
        <end position="761"/>
    </location>
</feature>
<dbReference type="InterPro" id="IPR023214">
    <property type="entry name" value="HAD_sf"/>
</dbReference>
<evidence type="ECO:0000256" key="1">
    <source>
        <dbReference type="ARBA" id="ARBA00004651"/>
    </source>
</evidence>
<dbReference type="Gene3D" id="3.40.50.1000">
    <property type="entry name" value="HAD superfamily/HAD-like"/>
    <property type="match status" value="1"/>
</dbReference>
<keyword evidence="15" id="KW-1278">Translocase</keyword>
<dbReference type="PROSITE" id="PS00154">
    <property type="entry name" value="ATPASE_E1_E2"/>
    <property type="match status" value="1"/>
</dbReference>
<feature type="transmembrane region" description="Helical" evidence="23">
    <location>
        <begin position="191"/>
        <end position="209"/>
    </location>
</feature>
<dbReference type="GO" id="GO:0005886">
    <property type="term" value="C:plasma membrane"/>
    <property type="evidence" value="ECO:0007669"/>
    <property type="project" value="UniProtKB-SubCell"/>
</dbReference>
<keyword evidence="9 23" id="KW-0479">Metal-binding</keyword>
<dbReference type="SFLD" id="SFLDS00003">
    <property type="entry name" value="Haloacid_Dehalogenase"/>
    <property type="match status" value="1"/>
</dbReference>
<reference evidence="25 26" key="1">
    <citation type="submission" date="2018-03" db="EMBL/GenBank/DDBJ databases">
        <title>Genomic Encyclopedia of Archaeal and Bacterial Type Strains, Phase II (KMG-II): from individual species to whole genera.</title>
        <authorList>
            <person name="Goeker M."/>
        </authorList>
    </citation>
    <scope>NUCLEOTIDE SEQUENCE [LARGE SCALE GENOMIC DNA]</scope>
    <source>
        <strain evidence="25 26">DSM 44946</strain>
    </source>
</reference>
<keyword evidence="26" id="KW-1185">Reference proteome</keyword>
<dbReference type="Proteomes" id="UP000237797">
    <property type="component" value="Unassembled WGS sequence"/>
</dbReference>
<proteinExistence type="inferred from homology"/>
<keyword evidence="5" id="KW-0813">Transport</keyword>
<evidence type="ECO:0000313" key="25">
    <source>
        <dbReference type="EMBL" id="PRX40711.1"/>
    </source>
</evidence>
<dbReference type="Pfam" id="PF00403">
    <property type="entry name" value="HMA"/>
    <property type="match status" value="2"/>
</dbReference>
<feature type="transmembrane region" description="Helical" evidence="23">
    <location>
        <begin position="401"/>
        <end position="421"/>
    </location>
</feature>
<sequence>MADKRLTMEIKGMTCAACASRIEKGLRRMAGMVDAQVNLARERASVVYDDDRLSPVEVADKIRDLGYDVVTEKAELDIRGMTCAACARRIEKGLARLEGVIRADVNLATERGTVEYYPAALDVAEIVKKVKDLGYDASPRKDRANLREAEIRVQKRRFLIAAFLSAPLLWSMLHMGGPLSVLVPDLLMNGYVQWLLATPVQFYAGWPFYRGAYKNLKNGSANMDVLVALGTSAAYFYSLYLLLTGGDAFYFETSAIIITLILLGKLLEAVAKGRTSEAIQKLMGLRAKTAVVIRNGREREIPVEEVEKGDLIRVRPGEKIPVDGVVVEGRSAVDESMLTGESIPVDKQPGDEVIGATINKHGTLTFRATKVGKETALAQIIRVVEEAQGAKAPIQRLADRISGVFVPVVVLIAIGTFLLWYLALDPGNIERAILNLTAVLVIACPCALGLATPTSIMVGTGKGAEGGILFKGGQYVENAHRIDTVVLDKTGTITKGEPEVTDVRPFGDRTEEELLRLAASAEKPSEHPLAQAIVRGARARGIEPSAAEGFQAVPGKGIEASVDGRKVLIGTRKWMEENGVDTAPAEAVMETFEEQGKTVMLVAADGKPAGWIAVADTVKPTSAEAIRELKQMGLQVWMLTGDNERTARAIARQAGIEHIRAEVMPGDKAEEVKRLQAEGRRVAMVGDGINDAPALAVADIGMAIGTGTDVAIETADVTLMRGDLRAIPAAIRLSRLTMRNIKQNLFWAFFYNAVGIPVAAAGYLAPWLAAAAMAFSSVSVVSNSLRLKRAKI</sequence>
<accession>A0A2T0LEX9</accession>
<evidence type="ECO:0000256" key="9">
    <source>
        <dbReference type="ARBA" id="ARBA00022723"/>
    </source>
</evidence>
<feature type="transmembrane region" description="Helical" evidence="23">
    <location>
        <begin position="249"/>
        <end position="267"/>
    </location>
</feature>
<evidence type="ECO:0000313" key="26">
    <source>
        <dbReference type="Proteomes" id="UP000237797"/>
    </source>
</evidence>
<dbReference type="GO" id="GO:0016887">
    <property type="term" value="F:ATP hydrolysis activity"/>
    <property type="evidence" value="ECO:0007669"/>
    <property type="project" value="InterPro"/>
</dbReference>
<comment type="subcellular location">
    <subcellularLocation>
        <location evidence="1">Cell membrane</location>
        <topology evidence="1">Multi-pass membrane protein</topology>
    </subcellularLocation>
</comment>
<dbReference type="InterPro" id="IPR001757">
    <property type="entry name" value="P_typ_ATPase"/>
</dbReference>
<dbReference type="PRINTS" id="PR00119">
    <property type="entry name" value="CATATPASE"/>
</dbReference>
<evidence type="ECO:0000256" key="4">
    <source>
        <dbReference type="ARBA" id="ARBA00015102"/>
    </source>
</evidence>
<keyword evidence="7" id="KW-0597">Phosphoprotein</keyword>
<dbReference type="SUPFAM" id="SSF81665">
    <property type="entry name" value="Calcium ATPase, transmembrane domain M"/>
    <property type="match status" value="1"/>
</dbReference>
<dbReference type="EMBL" id="PVNE01000011">
    <property type="protein sequence ID" value="PRX40711.1"/>
    <property type="molecule type" value="Genomic_DNA"/>
</dbReference>
<dbReference type="FunFam" id="3.30.70.100:FF:000005">
    <property type="entry name" value="Copper-exporting P-type ATPase A"/>
    <property type="match status" value="2"/>
</dbReference>
<keyword evidence="8 23" id="KW-0812">Transmembrane</keyword>
<dbReference type="SFLD" id="SFLDF00027">
    <property type="entry name" value="p-type_atpase"/>
    <property type="match status" value="1"/>
</dbReference>
<dbReference type="NCBIfam" id="TIGR01494">
    <property type="entry name" value="ATPase_P-type"/>
    <property type="match status" value="1"/>
</dbReference>
<evidence type="ECO:0000256" key="22">
    <source>
        <dbReference type="ARBA" id="ARBA00049289"/>
    </source>
</evidence>
<dbReference type="PANTHER" id="PTHR43520">
    <property type="entry name" value="ATP7, ISOFORM B"/>
    <property type="match status" value="1"/>
</dbReference>
<evidence type="ECO:0000256" key="15">
    <source>
        <dbReference type="ARBA" id="ARBA00022967"/>
    </source>
</evidence>
<dbReference type="CDD" id="cd00371">
    <property type="entry name" value="HMA"/>
    <property type="match status" value="2"/>
</dbReference>
<dbReference type="InterPro" id="IPR023298">
    <property type="entry name" value="ATPase_P-typ_TM_dom_sf"/>
</dbReference>
<protein>
    <recommendedName>
        <fullName evidence="4">Copper-exporting P-type ATPase</fullName>
        <ecNumber evidence="3">7.2.2.8</ecNumber>
    </recommendedName>
    <alternativeName>
        <fullName evidence="20">Copper-exporting P-type ATPase A</fullName>
    </alternativeName>
    <alternativeName>
        <fullName evidence="21">Cu(+)-exporting ATPase</fullName>
    </alternativeName>
</protein>
<evidence type="ECO:0000256" key="6">
    <source>
        <dbReference type="ARBA" id="ARBA00022475"/>
    </source>
</evidence>
<keyword evidence="13 23" id="KW-0067">ATP-binding</keyword>
<keyword evidence="10" id="KW-0677">Repeat</keyword>
<dbReference type="InterPro" id="IPR023299">
    <property type="entry name" value="ATPase_P-typ_cyto_dom_N"/>
</dbReference>
<dbReference type="NCBIfam" id="TIGR01511">
    <property type="entry name" value="ATPase-IB1_Cu"/>
    <property type="match status" value="1"/>
</dbReference>
<keyword evidence="6 23" id="KW-1003">Cell membrane</keyword>
<feature type="transmembrane region" description="Helical" evidence="23">
    <location>
        <begin position="433"/>
        <end position="452"/>
    </location>
</feature>
<evidence type="ECO:0000256" key="10">
    <source>
        <dbReference type="ARBA" id="ARBA00022737"/>
    </source>
</evidence>
<dbReference type="InterPro" id="IPR036412">
    <property type="entry name" value="HAD-like_sf"/>
</dbReference>
<dbReference type="Pfam" id="PF00122">
    <property type="entry name" value="E1-E2_ATPase"/>
    <property type="match status" value="1"/>
</dbReference>
<feature type="domain" description="HMA" evidence="24">
    <location>
        <begin position="4"/>
        <end position="70"/>
    </location>
</feature>
<dbReference type="NCBIfam" id="TIGR01525">
    <property type="entry name" value="ATPase-IB_hvy"/>
    <property type="match status" value="1"/>
</dbReference>
<dbReference type="InterPro" id="IPR017969">
    <property type="entry name" value="Heavy-metal-associated_CS"/>
</dbReference>
<dbReference type="GO" id="GO:0043682">
    <property type="term" value="F:P-type divalent copper transporter activity"/>
    <property type="evidence" value="ECO:0007669"/>
    <property type="project" value="TreeGrafter"/>
</dbReference>
<dbReference type="GO" id="GO:0055070">
    <property type="term" value="P:copper ion homeostasis"/>
    <property type="evidence" value="ECO:0007669"/>
    <property type="project" value="TreeGrafter"/>
</dbReference>
<evidence type="ECO:0000256" key="21">
    <source>
        <dbReference type="ARBA" id="ARBA00033239"/>
    </source>
</evidence>
<dbReference type="Gene3D" id="2.70.150.10">
    <property type="entry name" value="Calcium-transporting ATPase, cytoplasmic transduction domain A"/>
    <property type="match status" value="1"/>
</dbReference>
<organism evidence="25 26">
    <name type="scientific">Planifilum fimeticola</name>
    <dbReference type="NCBI Taxonomy" id="201975"/>
    <lineage>
        <taxon>Bacteria</taxon>
        <taxon>Bacillati</taxon>
        <taxon>Bacillota</taxon>
        <taxon>Bacilli</taxon>
        <taxon>Bacillales</taxon>
        <taxon>Thermoactinomycetaceae</taxon>
        <taxon>Planifilum</taxon>
    </lineage>
</organism>
<evidence type="ECO:0000256" key="16">
    <source>
        <dbReference type="ARBA" id="ARBA00022989"/>
    </source>
</evidence>
<dbReference type="FunFam" id="3.40.50.1000:FF:000333">
    <property type="entry name" value="Copper-transporting ATPase 2"/>
    <property type="match status" value="1"/>
</dbReference>
<dbReference type="InterPro" id="IPR059000">
    <property type="entry name" value="ATPase_P-type_domA"/>
</dbReference>
<evidence type="ECO:0000256" key="7">
    <source>
        <dbReference type="ARBA" id="ARBA00022553"/>
    </source>
</evidence>
<keyword evidence="12" id="KW-0187">Copper transport</keyword>
<dbReference type="SUPFAM" id="SSF81653">
    <property type="entry name" value="Calcium ATPase, transduction domain A"/>
    <property type="match status" value="1"/>
</dbReference>
<evidence type="ECO:0000256" key="23">
    <source>
        <dbReference type="RuleBase" id="RU362081"/>
    </source>
</evidence>
<evidence type="ECO:0000256" key="20">
    <source>
        <dbReference type="ARBA" id="ARBA00029719"/>
    </source>
</evidence>
<evidence type="ECO:0000256" key="2">
    <source>
        <dbReference type="ARBA" id="ARBA00006024"/>
    </source>
</evidence>
<evidence type="ECO:0000256" key="8">
    <source>
        <dbReference type="ARBA" id="ARBA00022692"/>
    </source>
</evidence>
<dbReference type="InterPro" id="IPR006121">
    <property type="entry name" value="HMA_dom"/>
</dbReference>
<dbReference type="SUPFAM" id="SSF56784">
    <property type="entry name" value="HAD-like"/>
    <property type="match status" value="1"/>
</dbReference>
<keyword evidence="11 23" id="KW-0547">Nucleotide-binding</keyword>
<keyword evidence="16 23" id="KW-1133">Transmembrane helix</keyword>
<dbReference type="CDD" id="cd02094">
    <property type="entry name" value="P-type_ATPase_Cu-like"/>
    <property type="match status" value="1"/>
</dbReference>
<evidence type="ECO:0000259" key="24">
    <source>
        <dbReference type="PROSITE" id="PS50846"/>
    </source>
</evidence>
<dbReference type="GO" id="GO:0005524">
    <property type="term" value="F:ATP binding"/>
    <property type="evidence" value="ECO:0007669"/>
    <property type="project" value="UniProtKB-UniRule"/>
</dbReference>
<dbReference type="EC" id="7.2.2.8" evidence="3"/>
<evidence type="ECO:0000256" key="3">
    <source>
        <dbReference type="ARBA" id="ARBA00012517"/>
    </source>
</evidence>
<name>A0A2T0LEX9_9BACL</name>
<dbReference type="PROSITE" id="PS01047">
    <property type="entry name" value="HMA_1"/>
    <property type="match status" value="2"/>
</dbReference>
<evidence type="ECO:0000256" key="19">
    <source>
        <dbReference type="ARBA" id="ARBA00023136"/>
    </source>
</evidence>
<dbReference type="Pfam" id="PF00702">
    <property type="entry name" value="Hydrolase"/>
    <property type="match status" value="1"/>
</dbReference>
<evidence type="ECO:0000256" key="5">
    <source>
        <dbReference type="ARBA" id="ARBA00022448"/>
    </source>
</evidence>
<gene>
    <name evidence="25" type="ORF">CLV97_11153</name>
</gene>
<evidence type="ECO:0000256" key="13">
    <source>
        <dbReference type="ARBA" id="ARBA00022840"/>
    </source>
</evidence>
<keyword evidence="17" id="KW-0186">Copper</keyword>
<evidence type="ECO:0000256" key="14">
    <source>
        <dbReference type="ARBA" id="ARBA00022842"/>
    </source>
</evidence>
<dbReference type="InterPro" id="IPR008250">
    <property type="entry name" value="ATPase_P-typ_transduc_dom_A_sf"/>
</dbReference>
<dbReference type="SFLD" id="SFLDG00002">
    <property type="entry name" value="C1.7:_P-type_atpase_like"/>
    <property type="match status" value="1"/>
</dbReference>
<keyword evidence="18" id="KW-0406">Ion transport</keyword>
<dbReference type="Gene3D" id="3.40.1110.10">
    <property type="entry name" value="Calcium-transporting ATPase, cytoplasmic domain N"/>
    <property type="match status" value="1"/>
</dbReference>
<comment type="similarity">
    <text evidence="2 23">Belongs to the cation transport ATPase (P-type) (TC 3.A.3) family. Type IB subfamily.</text>
</comment>
<dbReference type="PROSITE" id="PS50846">
    <property type="entry name" value="HMA_2"/>
    <property type="match status" value="2"/>
</dbReference>
<dbReference type="InterPro" id="IPR006122">
    <property type="entry name" value="HMA_Cu_ion-bd"/>
</dbReference>
<feature type="transmembrane region" description="Helical" evidence="23">
    <location>
        <begin position="158"/>
        <end position="179"/>
    </location>
</feature>
<dbReference type="SUPFAM" id="SSF55008">
    <property type="entry name" value="HMA, heavy metal-associated domain"/>
    <property type="match status" value="2"/>
</dbReference>
<dbReference type="InterPro" id="IPR027256">
    <property type="entry name" value="P-typ_ATPase_IB"/>
</dbReference>
<dbReference type="NCBIfam" id="TIGR00003">
    <property type="entry name" value="copper ion binding protein"/>
    <property type="match status" value="2"/>
</dbReference>
<feature type="domain" description="HMA" evidence="24">
    <location>
        <begin position="72"/>
        <end position="138"/>
    </location>
</feature>
<dbReference type="GO" id="GO:0140581">
    <property type="term" value="F:P-type monovalent copper transporter activity"/>
    <property type="evidence" value="ECO:0007669"/>
    <property type="project" value="UniProtKB-EC"/>
</dbReference>
<feature type="transmembrane region" description="Helical" evidence="23">
    <location>
        <begin position="221"/>
        <end position="243"/>
    </location>
</feature>
<dbReference type="InterPro" id="IPR044492">
    <property type="entry name" value="P_typ_ATPase_HD_dom"/>
</dbReference>
<evidence type="ECO:0000256" key="17">
    <source>
        <dbReference type="ARBA" id="ARBA00023008"/>
    </source>
</evidence>
<dbReference type="Gene3D" id="3.30.70.100">
    <property type="match status" value="2"/>
</dbReference>
<keyword evidence="19 23" id="KW-0472">Membrane</keyword>
<dbReference type="PRINTS" id="PR00943">
    <property type="entry name" value="CUATPASE"/>
</dbReference>
<dbReference type="InterPro" id="IPR036163">
    <property type="entry name" value="HMA_dom_sf"/>
</dbReference>
<comment type="caution">
    <text evidence="25">The sequence shown here is derived from an EMBL/GenBank/DDBJ whole genome shotgun (WGS) entry which is preliminary data.</text>
</comment>
<dbReference type="PANTHER" id="PTHR43520:SF8">
    <property type="entry name" value="P-TYPE CU(+) TRANSPORTER"/>
    <property type="match status" value="1"/>
</dbReference>
<evidence type="ECO:0000256" key="18">
    <source>
        <dbReference type="ARBA" id="ARBA00023065"/>
    </source>
</evidence>
<dbReference type="FunFam" id="2.70.150.10:FF:000020">
    <property type="entry name" value="Copper-exporting P-type ATPase A"/>
    <property type="match status" value="1"/>
</dbReference>
<evidence type="ECO:0000256" key="12">
    <source>
        <dbReference type="ARBA" id="ARBA00022796"/>
    </source>
</evidence>
<keyword evidence="14" id="KW-0460">Magnesium</keyword>
<comment type="catalytic activity">
    <reaction evidence="22">
        <text>Cu(+)(in) + ATP + H2O = Cu(+)(out) + ADP + phosphate + H(+)</text>
        <dbReference type="Rhea" id="RHEA:25792"/>
        <dbReference type="ChEBI" id="CHEBI:15377"/>
        <dbReference type="ChEBI" id="CHEBI:15378"/>
        <dbReference type="ChEBI" id="CHEBI:30616"/>
        <dbReference type="ChEBI" id="CHEBI:43474"/>
        <dbReference type="ChEBI" id="CHEBI:49552"/>
        <dbReference type="ChEBI" id="CHEBI:456216"/>
        <dbReference type="EC" id="7.2.2.8"/>
    </reaction>
</comment>
<dbReference type="GO" id="GO:0005507">
    <property type="term" value="F:copper ion binding"/>
    <property type="evidence" value="ECO:0007669"/>
    <property type="project" value="InterPro"/>
</dbReference>
<dbReference type="InterPro" id="IPR018303">
    <property type="entry name" value="ATPase_P-typ_P_site"/>
</dbReference>
<dbReference type="AlphaFoldDB" id="A0A2T0LEX9"/>